<feature type="region of interest" description="Disordered" evidence="1">
    <location>
        <begin position="569"/>
        <end position="599"/>
    </location>
</feature>
<gene>
    <name evidence="2" type="ORF">BDV37DRAFT_135266</name>
</gene>
<feature type="compositionally biased region" description="Polar residues" evidence="1">
    <location>
        <begin position="570"/>
        <end position="588"/>
    </location>
</feature>
<feature type="compositionally biased region" description="Basic residues" evidence="1">
    <location>
        <begin position="494"/>
        <end position="505"/>
    </location>
</feature>
<keyword evidence="3" id="KW-1185">Reference proteome</keyword>
<feature type="region of interest" description="Disordered" evidence="1">
    <location>
        <begin position="155"/>
        <end position="378"/>
    </location>
</feature>
<feature type="compositionally biased region" description="Pro residues" evidence="1">
    <location>
        <begin position="450"/>
        <end position="460"/>
    </location>
</feature>
<evidence type="ECO:0000256" key="1">
    <source>
        <dbReference type="SAM" id="MobiDB-lite"/>
    </source>
</evidence>
<dbReference type="OrthoDB" id="4524386at2759"/>
<dbReference type="GeneID" id="43663456"/>
<feature type="region of interest" description="Disordered" evidence="1">
    <location>
        <begin position="1"/>
        <end position="46"/>
    </location>
</feature>
<reference evidence="2 3" key="1">
    <citation type="submission" date="2019-04" db="EMBL/GenBank/DDBJ databases">
        <authorList>
            <consortium name="DOE Joint Genome Institute"/>
            <person name="Mondo S."/>
            <person name="Kjaerbolling I."/>
            <person name="Vesth T."/>
            <person name="Frisvad J.C."/>
            <person name="Nybo J.L."/>
            <person name="Theobald S."/>
            <person name="Kildgaard S."/>
            <person name="Isbrandt T."/>
            <person name="Kuo A."/>
            <person name="Sato A."/>
            <person name="Lyhne E.K."/>
            <person name="Kogle M.E."/>
            <person name="Wiebenga A."/>
            <person name="Kun R.S."/>
            <person name="Lubbers R.J."/>
            <person name="Makela M.R."/>
            <person name="Barry K."/>
            <person name="Chovatia M."/>
            <person name="Clum A."/>
            <person name="Daum C."/>
            <person name="Haridas S."/>
            <person name="He G."/>
            <person name="LaButti K."/>
            <person name="Lipzen A."/>
            <person name="Riley R."/>
            <person name="Salamov A."/>
            <person name="Simmons B.A."/>
            <person name="Magnuson J.K."/>
            <person name="Henrissat B."/>
            <person name="Mortensen U.H."/>
            <person name="Larsen T.O."/>
            <person name="Devries R.P."/>
            <person name="Grigoriev I.V."/>
            <person name="Machida M."/>
            <person name="Baker S.E."/>
            <person name="Andersen M.R."/>
            <person name="Cantor M.N."/>
            <person name="Hua S.X."/>
        </authorList>
    </citation>
    <scope>NUCLEOTIDE SEQUENCE [LARGE SCALE GENOMIC DNA]</scope>
    <source>
        <strain evidence="2 3">CBS 119388</strain>
    </source>
</reference>
<accession>A0A5N6I7E8</accession>
<feature type="compositionally biased region" description="Polar residues" evidence="1">
    <location>
        <begin position="199"/>
        <end position="255"/>
    </location>
</feature>
<dbReference type="Proteomes" id="UP000325579">
    <property type="component" value="Unassembled WGS sequence"/>
</dbReference>
<accession>A0A5N7DB49</accession>
<feature type="region of interest" description="Disordered" evidence="1">
    <location>
        <begin position="66"/>
        <end position="89"/>
    </location>
</feature>
<feature type="region of interest" description="Disordered" evidence="1">
    <location>
        <begin position="383"/>
        <end position="402"/>
    </location>
</feature>
<organism evidence="2 3">
    <name type="scientific">Aspergillus pseudonomiae</name>
    <dbReference type="NCBI Taxonomy" id="1506151"/>
    <lineage>
        <taxon>Eukaryota</taxon>
        <taxon>Fungi</taxon>
        <taxon>Dikarya</taxon>
        <taxon>Ascomycota</taxon>
        <taxon>Pezizomycotina</taxon>
        <taxon>Eurotiomycetes</taxon>
        <taxon>Eurotiomycetidae</taxon>
        <taxon>Eurotiales</taxon>
        <taxon>Aspergillaceae</taxon>
        <taxon>Aspergillus</taxon>
        <taxon>Aspergillus subgen. Circumdati</taxon>
    </lineage>
</organism>
<dbReference type="EMBL" id="ML736776">
    <property type="protein sequence ID" value="KAE8403469.1"/>
    <property type="molecule type" value="Genomic_DNA"/>
</dbReference>
<sequence length="712" mass="78353">MVALKRFFQTEKSSSINSKDGATRESNTPENDLSSSARNSQYLEPDYPFQRIEKQFEVLHDQLQARPLSPRSQAPPSRASSRSTTRDPRHVDLLEALFSSHRYHIQTAQTLSPISPYNEDIAERNMTRFLQGQSGKPTMYSRILSALYQEDVADRNIARSRRGGRPSSRNTASRSRGNSFQRSSQSHQEEARCRPRSKAGSSLARSVSQEARRSTTPPQADQPTTSRQDVSSATESLVRQQRSVPNLSAKPTNGPQREDASRSGGFLGVPPPYKQGDTWSSTPLPDSPTLPPMVTSDTETSESHPMPDPPPSRSSRSRSSSVTSGSHNLSNASKLKPKKNVRDLSIDTELAARGKPSAKITHRAIQPPTPGSLGMKQNPSIAEVMNSPLPAGSPISPSPGVQSDQKIAEIMDMFRQAYTSSAAISPHPTYETLQDAIIREINSHEAFQRVPPPESGPPFTPSSQQTYPEIDAPKAEALSTNRTMSLREGQISKLIRRGSFRKHRRGSDARRSISTSVPSKVFWKSSEPTSRRRHTDAPPPSPGFFNTLEQNQAPKEPVTYIDLLSKTRKSPANVTSGRTPDMTRNFSNPQPPPTVSLESANPTPSVFHMRAQASISSINSRISFSAEDSDEEVIELPSVGIPQLQIHGVDENNVTYIAENTSPRNAFRLMSWPQRSGRSVSLRGNWFTNENNNSPSRSSSRGGLTTRSVASC</sequence>
<feature type="region of interest" description="Disordered" evidence="1">
    <location>
        <begin position="446"/>
        <end position="551"/>
    </location>
</feature>
<evidence type="ECO:0000313" key="3">
    <source>
        <dbReference type="Proteomes" id="UP000325579"/>
    </source>
</evidence>
<dbReference type="RefSeq" id="XP_031940788.1">
    <property type="nucleotide sequence ID" value="XM_032078765.1"/>
</dbReference>
<feature type="compositionally biased region" description="Low complexity" evidence="1">
    <location>
        <begin position="688"/>
        <end position="712"/>
    </location>
</feature>
<feature type="compositionally biased region" description="Polar residues" evidence="1">
    <location>
        <begin position="10"/>
        <end position="42"/>
    </location>
</feature>
<feature type="compositionally biased region" description="Low complexity" evidence="1">
    <location>
        <begin position="313"/>
        <end position="326"/>
    </location>
</feature>
<feature type="compositionally biased region" description="Polar residues" evidence="1">
    <location>
        <begin position="170"/>
        <end position="186"/>
    </location>
</feature>
<feature type="compositionally biased region" description="Low complexity" evidence="1">
    <location>
        <begin position="66"/>
        <end position="83"/>
    </location>
</feature>
<feature type="region of interest" description="Disordered" evidence="1">
    <location>
        <begin position="683"/>
        <end position="712"/>
    </location>
</feature>
<dbReference type="AlphaFoldDB" id="A0A5N7DB49"/>
<protein>
    <submittedName>
        <fullName evidence="2">Uncharacterized protein</fullName>
    </submittedName>
</protein>
<name>A0A5N7DB49_9EURO</name>
<evidence type="ECO:0000313" key="2">
    <source>
        <dbReference type="EMBL" id="KAE8403469.1"/>
    </source>
</evidence>
<proteinExistence type="predicted"/>